<accession>A0ABV5X246</accession>
<dbReference type="RefSeq" id="WP_376840338.1">
    <property type="nucleotide sequence ID" value="NZ_JBHMAU010000055.1"/>
</dbReference>
<dbReference type="EMBL" id="JBHMAU010000055">
    <property type="protein sequence ID" value="MFB9776513.1"/>
    <property type="molecule type" value="Genomic_DNA"/>
</dbReference>
<sequence>MLRAVPPESLGRGVPPAGTHIDFIELQGSSNQITVWIPLVPVDEASGVLPMYETRARFGEFPQLSLTSENLSGWEVSSSFIEEPVYEELDTGDALCFSTFTVHGGSKNLSSSFRTSLEIRYQPIDDPIAEPSLRPYVSSSWEEHYFGWGSEYRWYWKNCQPRSVPFDPCLKRWRDVESLRTDIPLARRVRALEIASSFSPIAQIRDAAATQLAAWAGPENCRIGHTDGA</sequence>
<reference evidence="1 2" key="1">
    <citation type="submission" date="2024-09" db="EMBL/GenBank/DDBJ databases">
        <authorList>
            <person name="Sun Q."/>
            <person name="Mori K."/>
        </authorList>
    </citation>
    <scope>NUCLEOTIDE SEQUENCE [LARGE SCALE GENOMIC DNA]</scope>
    <source>
        <strain evidence="1 2">JCM 11683</strain>
    </source>
</reference>
<name>A0ABV5X246_9MICO</name>
<evidence type="ECO:0000313" key="1">
    <source>
        <dbReference type="EMBL" id="MFB9776513.1"/>
    </source>
</evidence>
<keyword evidence="2" id="KW-1185">Reference proteome</keyword>
<protein>
    <recommendedName>
        <fullName evidence="3">Phytanoyl-CoA dioxygenase (PhyH)</fullName>
    </recommendedName>
</protein>
<gene>
    <name evidence="1" type="ORF">ACFFN1_08865</name>
</gene>
<dbReference type="Gene3D" id="2.60.120.620">
    <property type="entry name" value="q2cbj1_9rhob like domain"/>
    <property type="match status" value="1"/>
</dbReference>
<evidence type="ECO:0008006" key="3">
    <source>
        <dbReference type="Google" id="ProtNLM"/>
    </source>
</evidence>
<dbReference type="Proteomes" id="UP001589707">
    <property type="component" value="Unassembled WGS sequence"/>
</dbReference>
<organism evidence="1 2">
    <name type="scientific">Brevibacterium otitidis</name>
    <dbReference type="NCBI Taxonomy" id="53364"/>
    <lineage>
        <taxon>Bacteria</taxon>
        <taxon>Bacillati</taxon>
        <taxon>Actinomycetota</taxon>
        <taxon>Actinomycetes</taxon>
        <taxon>Micrococcales</taxon>
        <taxon>Brevibacteriaceae</taxon>
        <taxon>Brevibacterium</taxon>
    </lineage>
</organism>
<comment type="caution">
    <text evidence="1">The sequence shown here is derived from an EMBL/GenBank/DDBJ whole genome shotgun (WGS) entry which is preliminary data.</text>
</comment>
<dbReference type="SUPFAM" id="SSF51197">
    <property type="entry name" value="Clavaminate synthase-like"/>
    <property type="match status" value="1"/>
</dbReference>
<proteinExistence type="predicted"/>
<evidence type="ECO:0000313" key="2">
    <source>
        <dbReference type="Proteomes" id="UP001589707"/>
    </source>
</evidence>